<dbReference type="PROSITE" id="PS50943">
    <property type="entry name" value="HTH_CROC1"/>
    <property type="match status" value="1"/>
</dbReference>
<evidence type="ECO:0000313" key="3">
    <source>
        <dbReference type="EMBL" id="OOP67692.1"/>
    </source>
</evidence>
<dbReference type="PANTHER" id="PTHR34475:SF1">
    <property type="entry name" value="CYTOSKELETON PROTEIN RODZ"/>
    <property type="match status" value="1"/>
</dbReference>
<gene>
    <name evidence="3" type="ORF">BWZ43_14400</name>
</gene>
<dbReference type="Gene3D" id="1.10.260.40">
    <property type="entry name" value="lambda repressor-like DNA-binding domains"/>
    <property type="match status" value="1"/>
</dbReference>
<dbReference type="GO" id="GO:0003677">
    <property type="term" value="F:DNA binding"/>
    <property type="evidence" value="ECO:0007669"/>
    <property type="project" value="InterPro"/>
</dbReference>
<dbReference type="AlphaFoldDB" id="A0A8E2I7D7"/>
<dbReference type="SMART" id="SM00530">
    <property type="entry name" value="HTH_XRE"/>
    <property type="match status" value="1"/>
</dbReference>
<keyword evidence="4" id="KW-1185">Reference proteome</keyword>
<feature type="compositionally biased region" description="Basic and acidic residues" evidence="1">
    <location>
        <begin position="152"/>
        <end position="195"/>
    </location>
</feature>
<feature type="region of interest" description="Disordered" evidence="1">
    <location>
        <begin position="138"/>
        <end position="200"/>
    </location>
</feature>
<organism evidence="3 4">
    <name type="scientific">Heyndrickxia oleronia</name>
    <dbReference type="NCBI Taxonomy" id="38875"/>
    <lineage>
        <taxon>Bacteria</taxon>
        <taxon>Bacillati</taxon>
        <taxon>Bacillota</taxon>
        <taxon>Bacilli</taxon>
        <taxon>Bacillales</taxon>
        <taxon>Bacillaceae</taxon>
        <taxon>Heyndrickxia</taxon>
    </lineage>
</organism>
<comment type="caution">
    <text evidence="3">The sequence shown here is derived from an EMBL/GenBank/DDBJ whole genome shotgun (WGS) entry which is preliminary data.</text>
</comment>
<accession>A0A8E2I7D7</accession>
<dbReference type="EMBL" id="MTLA01000171">
    <property type="protein sequence ID" value="OOP67692.1"/>
    <property type="molecule type" value="Genomic_DNA"/>
</dbReference>
<keyword evidence="2" id="KW-0472">Membrane</keyword>
<dbReference type="GeneID" id="79866130"/>
<keyword evidence="2" id="KW-0812">Transmembrane</keyword>
<dbReference type="Pfam" id="PF13413">
    <property type="entry name" value="HTH_25"/>
    <property type="match status" value="1"/>
</dbReference>
<name>A0A8E2I7D7_9BACI</name>
<dbReference type="CDD" id="cd00093">
    <property type="entry name" value="HTH_XRE"/>
    <property type="match status" value="1"/>
</dbReference>
<evidence type="ECO:0000256" key="2">
    <source>
        <dbReference type="SAM" id="Phobius"/>
    </source>
</evidence>
<keyword evidence="2" id="KW-1133">Transmembrane helix</keyword>
<dbReference type="RefSeq" id="WP_078110513.1">
    <property type="nucleotide sequence ID" value="NZ_BOQX01000001.1"/>
</dbReference>
<protein>
    <submittedName>
        <fullName evidence="3">Helix-turn-helix domain-containing protein</fullName>
    </submittedName>
</protein>
<dbReference type="Proteomes" id="UP000189761">
    <property type="component" value="Unassembled WGS sequence"/>
</dbReference>
<proteinExistence type="predicted"/>
<dbReference type="SUPFAM" id="SSF47413">
    <property type="entry name" value="lambda repressor-like DNA-binding domains"/>
    <property type="match status" value="1"/>
</dbReference>
<dbReference type="InterPro" id="IPR010982">
    <property type="entry name" value="Lambda_DNA-bd_dom_sf"/>
</dbReference>
<sequence>MTELGSRLKEARQAKGLSLDDLQEITKIQKRYLKGIEEGNYDMMPGKFYVRAFIKQYAEAVGLETEQIFEEYKREVPDVYNEDLPEQISRVQSRKTVAPSTSKMLDIFPKILVAVFIIAAIALVYYLVTNFAGSGSKDKLGNSKDTPIETQPVKEKNKPVAQDKEDKTKDNTTQDKNDNNQNDANKKDEEDKKAETPAQEVKVISASGRNSTYQLVNSEKFEVKLVSTGRTWVNMKNGQGHSFFQGTLEEGKSQAVDFSNETEAYLVIGNATQTEIYINDQKLEFAVPPSESTSQNITIQFEKTKTE</sequence>
<evidence type="ECO:0000256" key="1">
    <source>
        <dbReference type="SAM" id="MobiDB-lite"/>
    </source>
</evidence>
<feature type="transmembrane region" description="Helical" evidence="2">
    <location>
        <begin position="111"/>
        <end position="128"/>
    </location>
</feature>
<dbReference type="InterPro" id="IPR050400">
    <property type="entry name" value="Bact_Cytoskel_RodZ"/>
</dbReference>
<dbReference type="InterPro" id="IPR001387">
    <property type="entry name" value="Cro/C1-type_HTH"/>
</dbReference>
<dbReference type="InterPro" id="IPR025194">
    <property type="entry name" value="RodZ-like_C"/>
</dbReference>
<reference evidence="3 4" key="1">
    <citation type="submission" date="2017-01" db="EMBL/GenBank/DDBJ databases">
        <title>Draft genome sequence of Bacillus oleronius.</title>
        <authorList>
            <person name="Allam M."/>
        </authorList>
    </citation>
    <scope>NUCLEOTIDE SEQUENCE [LARGE SCALE GENOMIC DNA]</scope>
    <source>
        <strain evidence="3 4">DSM 9356</strain>
    </source>
</reference>
<dbReference type="PANTHER" id="PTHR34475">
    <property type="match status" value="1"/>
</dbReference>
<dbReference type="Pfam" id="PF13464">
    <property type="entry name" value="RodZ_C"/>
    <property type="match status" value="1"/>
</dbReference>
<evidence type="ECO:0000313" key="4">
    <source>
        <dbReference type="Proteomes" id="UP000189761"/>
    </source>
</evidence>